<dbReference type="EMBL" id="PKSG01000155">
    <property type="protein sequence ID" value="POR38283.1"/>
    <property type="molecule type" value="Genomic_DNA"/>
</dbReference>
<dbReference type="InterPro" id="IPR051288">
    <property type="entry name" value="Serum_paraoxonase/arylesterase"/>
</dbReference>
<comment type="caution">
    <text evidence="1">The sequence shown here is derived from an EMBL/GenBank/DDBJ whole genome shotgun (WGS) entry which is preliminary data.</text>
</comment>
<sequence length="365" mass="39936">MLYTNAPNRLVKIDAFRSHTVKFADRLRSCEDVLLLEERGLAIVACDPGRERWNTVMGIFLPGPVTSAGLYAYDYNHEEAGIPDAEALKAIKLADFPAEQDFHTLGMAFDEATSTLFVCNHAQMGSRIEMFKLDVDKLIASHVRTILHPLVHAPNALALINSNEFYVTNDHLVPARQSKVLSQLETYFAAPTGTVVHVKLRSDGVQADVVALLAYPNGIEILNSTAVAVASTNRGAVYLYAKSPDSTLTYQSQFTVPFMPDNLSLSAGKLLIAGHPHFPSLFQFASARHICNDPAELAKATAEMKEYCSTGQATSWVSEWSEEGGLRHLYASTEYPTSATAARDAKRGVGIVAGLYAKGIMVWRE</sequence>
<dbReference type="PANTHER" id="PTHR11799:SF30">
    <property type="entry name" value="SERUM PARAOXONASE_ARYLESTERASE 2"/>
    <property type="match status" value="1"/>
</dbReference>
<dbReference type="OrthoDB" id="5307922at2759"/>
<organism evidence="1 2">
    <name type="scientific">Tolypocladium paradoxum</name>
    <dbReference type="NCBI Taxonomy" id="94208"/>
    <lineage>
        <taxon>Eukaryota</taxon>
        <taxon>Fungi</taxon>
        <taxon>Dikarya</taxon>
        <taxon>Ascomycota</taxon>
        <taxon>Pezizomycotina</taxon>
        <taxon>Sordariomycetes</taxon>
        <taxon>Hypocreomycetidae</taxon>
        <taxon>Hypocreales</taxon>
        <taxon>Ophiocordycipitaceae</taxon>
        <taxon>Tolypocladium</taxon>
    </lineage>
</organism>
<keyword evidence="2" id="KW-1185">Reference proteome</keyword>
<dbReference type="SUPFAM" id="SSF63829">
    <property type="entry name" value="Calcium-dependent phosphotriesterase"/>
    <property type="match status" value="1"/>
</dbReference>
<name>A0A2S4L760_9HYPO</name>
<proteinExistence type="predicted"/>
<gene>
    <name evidence="1" type="ORF">TPAR_01513</name>
</gene>
<accession>A0A2S4L760</accession>
<evidence type="ECO:0000313" key="1">
    <source>
        <dbReference type="EMBL" id="POR38283.1"/>
    </source>
</evidence>
<dbReference type="AlphaFoldDB" id="A0A2S4L760"/>
<dbReference type="Proteomes" id="UP000237481">
    <property type="component" value="Unassembled WGS sequence"/>
</dbReference>
<dbReference type="PANTHER" id="PTHR11799">
    <property type="entry name" value="PARAOXONASE"/>
    <property type="match status" value="1"/>
</dbReference>
<dbReference type="InterPro" id="IPR011042">
    <property type="entry name" value="6-blade_b-propeller_TolB-like"/>
</dbReference>
<evidence type="ECO:0000313" key="2">
    <source>
        <dbReference type="Proteomes" id="UP000237481"/>
    </source>
</evidence>
<protein>
    <submittedName>
        <fullName evidence="1">Serum paraoxonase/arylesterase 1</fullName>
    </submittedName>
</protein>
<dbReference type="Gene3D" id="2.120.10.30">
    <property type="entry name" value="TolB, C-terminal domain"/>
    <property type="match status" value="1"/>
</dbReference>
<reference evidence="1 2" key="1">
    <citation type="submission" date="2018-01" db="EMBL/GenBank/DDBJ databases">
        <title>Harnessing the power of phylogenomics to disentangle the directionality and signatures of interkingdom host jumping in the parasitic fungal genus Tolypocladium.</title>
        <authorList>
            <person name="Quandt C.A."/>
            <person name="Patterson W."/>
            <person name="Spatafora J.W."/>
        </authorList>
    </citation>
    <scope>NUCLEOTIDE SEQUENCE [LARGE SCALE GENOMIC DNA]</scope>
    <source>
        <strain evidence="1 2">NRBC 100945</strain>
    </source>
</reference>